<dbReference type="KEGG" id="hir:HETIRDRAFT_104602"/>
<dbReference type="GeneID" id="20666013"/>
<protein>
    <submittedName>
        <fullName evidence="2">Uncharacterized protein</fullName>
    </submittedName>
</protein>
<dbReference type="RefSeq" id="XP_009549587.1">
    <property type="nucleotide sequence ID" value="XM_009551292.1"/>
</dbReference>
<dbReference type="InParanoid" id="W4K0W8"/>
<feature type="region of interest" description="Disordered" evidence="1">
    <location>
        <begin position="169"/>
        <end position="203"/>
    </location>
</feature>
<dbReference type="HOGENOM" id="CLU_1349083_0_0_1"/>
<dbReference type="EMBL" id="KI925461">
    <property type="protein sequence ID" value="ETW79349.1"/>
    <property type="molecule type" value="Genomic_DNA"/>
</dbReference>
<gene>
    <name evidence="2" type="ORF">HETIRDRAFT_104602</name>
</gene>
<feature type="compositionally biased region" description="Polar residues" evidence="1">
    <location>
        <begin position="1"/>
        <end position="16"/>
    </location>
</feature>
<accession>W4K0W8</accession>
<dbReference type="AlphaFoldDB" id="W4K0W8"/>
<name>W4K0W8_HETIT</name>
<organism evidence="2 3">
    <name type="scientific">Heterobasidion irregulare (strain TC 32-1)</name>
    <dbReference type="NCBI Taxonomy" id="747525"/>
    <lineage>
        <taxon>Eukaryota</taxon>
        <taxon>Fungi</taxon>
        <taxon>Dikarya</taxon>
        <taxon>Basidiomycota</taxon>
        <taxon>Agaricomycotina</taxon>
        <taxon>Agaricomycetes</taxon>
        <taxon>Russulales</taxon>
        <taxon>Bondarzewiaceae</taxon>
        <taxon>Heterobasidion</taxon>
        <taxon>Heterobasidion annosum species complex</taxon>
    </lineage>
</organism>
<dbReference type="Proteomes" id="UP000030671">
    <property type="component" value="Unassembled WGS sequence"/>
</dbReference>
<evidence type="ECO:0000313" key="3">
    <source>
        <dbReference type="Proteomes" id="UP000030671"/>
    </source>
</evidence>
<dbReference type="OrthoDB" id="2757916at2759"/>
<evidence type="ECO:0000256" key="1">
    <source>
        <dbReference type="SAM" id="MobiDB-lite"/>
    </source>
</evidence>
<proteinExistence type="predicted"/>
<evidence type="ECO:0000313" key="2">
    <source>
        <dbReference type="EMBL" id="ETW79349.1"/>
    </source>
</evidence>
<feature type="compositionally biased region" description="Basic and acidic residues" evidence="1">
    <location>
        <begin position="183"/>
        <end position="192"/>
    </location>
</feature>
<keyword evidence="3" id="KW-1185">Reference proteome</keyword>
<feature type="region of interest" description="Disordered" evidence="1">
    <location>
        <begin position="1"/>
        <end position="32"/>
    </location>
</feature>
<sequence>MSIATFPSSPSFISPQKHTKNRRPRTASMPVNNLSERALLRVQRLLETEEQMKREDEAALVMTESQRLTLLNSFQSVQAEFTDLDGLRWSSADAQQTIRATPVPMTPLLHMPASMHFSPAVEGLPPTSPGLSSSFSSRPTLDAFVSDTDNLKTIRASVSPLRQIVQHIANGAGAETDPSPDSTRGREADRNKTVSTAQKMQWS</sequence>
<feature type="compositionally biased region" description="Polar residues" evidence="1">
    <location>
        <begin position="193"/>
        <end position="203"/>
    </location>
</feature>
<reference evidence="2 3" key="1">
    <citation type="journal article" date="2012" name="New Phytol.">
        <title>Insight into trade-off between wood decay and parasitism from the genome of a fungal forest pathogen.</title>
        <authorList>
            <person name="Olson A."/>
            <person name="Aerts A."/>
            <person name="Asiegbu F."/>
            <person name="Belbahri L."/>
            <person name="Bouzid O."/>
            <person name="Broberg A."/>
            <person name="Canback B."/>
            <person name="Coutinho P.M."/>
            <person name="Cullen D."/>
            <person name="Dalman K."/>
            <person name="Deflorio G."/>
            <person name="van Diepen L.T."/>
            <person name="Dunand C."/>
            <person name="Duplessis S."/>
            <person name="Durling M."/>
            <person name="Gonthier P."/>
            <person name="Grimwood J."/>
            <person name="Fossdal C.G."/>
            <person name="Hansson D."/>
            <person name="Henrissat B."/>
            <person name="Hietala A."/>
            <person name="Himmelstrand K."/>
            <person name="Hoffmeister D."/>
            <person name="Hogberg N."/>
            <person name="James T.Y."/>
            <person name="Karlsson M."/>
            <person name="Kohler A."/>
            <person name="Kues U."/>
            <person name="Lee Y.H."/>
            <person name="Lin Y.C."/>
            <person name="Lind M."/>
            <person name="Lindquist E."/>
            <person name="Lombard V."/>
            <person name="Lucas S."/>
            <person name="Lunden K."/>
            <person name="Morin E."/>
            <person name="Murat C."/>
            <person name="Park J."/>
            <person name="Raffaello T."/>
            <person name="Rouze P."/>
            <person name="Salamov A."/>
            <person name="Schmutz J."/>
            <person name="Solheim H."/>
            <person name="Stahlberg J."/>
            <person name="Velez H."/>
            <person name="de Vries R.P."/>
            <person name="Wiebenga A."/>
            <person name="Woodward S."/>
            <person name="Yakovlev I."/>
            <person name="Garbelotto M."/>
            <person name="Martin F."/>
            <person name="Grigoriev I.V."/>
            <person name="Stenlid J."/>
        </authorList>
    </citation>
    <scope>NUCLEOTIDE SEQUENCE [LARGE SCALE GENOMIC DNA]</scope>
    <source>
        <strain evidence="2 3">TC 32-1</strain>
    </source>
</reference>
<dbReference type="eggNOG" id="ENOG502T1U7">
    <property type="taxonomic scope" value="Eukaryota"/>
</dbReference>